<name>A0A9D5CRU1_9LILI</name>
<dbReference type="AlphaFoldDB" id="A0A9D5CRU1"/>
<keyword evidence="10" id="KW-1185">Reference proteome</keyword>
<evidence type="ECO:0000256" key="5">
    <source>
        <dbReference type="ARBA" id="ARBA00023136"/>
    </source>
</evidence>
<feature type="transmembrane region" description="Helical" evidence="8">
    <location>
        <begin position="106"/>
        <end position="124"/>
    </location>
</feature>
<evidence type="ECO:0000256" key="8">
    <source>
        <dbReference type="SAM" id="Phobius"/>
    </source>
</evidence>
<evidence type="ECO:0000256" key="3">
    <source>
        <dbReference type="ARBA" id="ARBA00022729"/>
    </source>
</evidence>
<evidence type="ECO:0008006" key="11">
    <source>
        <dbReference type="Google" id="ProtNLM"/>
    </source>
</evidence>
<dbReference type="Pfam" id="PF06749">
    <property type="entry name" value="DUF1218"/>
    <property type="match status" value="1"/>
</dbReference>
<proteinExistence type="inferred from homology"/>
<dbReference type="InterPro" id="IPR009606">
    <property type="entry name" value="DEAL/Modifying_wall_lignin1/2"/>
</dbReference>
<evidence type="ECO:0000256" key="6">
    <source>
        <dbReference type="ARBA" id="ARBA00029467"/>
    </source>
</evidence>
<dbReference type="EMBL" id="JAGGNH010000003">
    <property type="protein sequence ID" value="KAJ0978536.1"/>
    <property type="molecule type" value="Genomic_DNA"/>
</dbReference>
<feature type="transmembrane region" description="Helical" evidence="8">
    <location>
        <begin position="53"/>
        <end position="78"/>
    </location>
</feature>
<protein>
    <recommendedName>
        <fullName evidence="11">Transmembrane protein</fullName>
    </recommendedName>
</protein>
<feature type="transmembrane region" description="Helical" evidence="8">
    <location>
        <begin position="163"/>
        <end position="187"/>
    </location>
</feature>
<feature type="transmembrane region" description="Helical" evidence="8">
    <location>
        <begin position="207"/>
        <end position="229"/>
    </location>
</feature>
<evidence type="ECO:0000256" key="4">
    <source>
        <dbReference type="ARBA" id="ARBA00022989"/>
    </source>
</evidence>
<comment type="caution">
    <text evidence="9">The sequence shown here is derived from an EMBL/GenBank/DDBJ whole genome shotgun (WGS) entry which is preliminary data.</text>
</comment>
<comment type="subcellular location">
    <subcellularLocation>
        <location evidence="1">Endomembrane system</location>
        <topology evidence="1">Multi-pass membrane protein</topology>
    </subcellularLocation>
</comment>
<comment type="similarity">
    <text evidence="6">Belongs to the DESIGUAL family.</text>
</comment>
<reference evidence="9" key="2">
    <citation type="journal article" date="2022" name="Hortic Res">
        <title>The genome of Dioscorea zingiberensis sheds light on the biosynthesis, origin and evolution of the medicinally important diosgenin saponins.</title>
        <authorList>
            <person name="Li Y."/>
            <person name="Tan C."/>
            <person name="Li Z."/>
            <person name="Guo J."/>
            <person name="Li S."/>
            <person name="Chen X."/>
            <person name="Wang C."/>
            <person name="Dai X."/>
            <person name="Yang H."/>
            <person name="Song W."/>
            <person name="Hou L."/>
            <person name="Xu J."/>
            <person name="Tong Z."/>
            <person name="Xu A."/>
            <person name="Yuan X."/>
            <person name="Wang W."/>
            <person name="Yang Q."/>
            <person name="Chen L."/>
            <person name="Sun Z."/>
            <person name="Wang K."/>
            <person name="Pan B."/>
            <person name="Chen J."/>
            <person name="Bao Y."/>
            <person name="Liu F."/>
            <person name="Qi X."/>
            <person name="Gang D.R."/>
            <person name="Wen J."/>
            <person name="Li J."/>
        </authorList>
    </citation>
    <scope>NUCLEOTIDE SEQUENCE</scope>
    <source>
        <strain evidence="9">Dzin_1.0</strain>
    </source>
</reference>
<gene>
    <name evidence="9" type="ORF">J5N97_014010</name>
</gene>
<reference evidence="9" key="1">
    <citation type="submission" date="2021-03" db="EMBL/GenBank/DDBJ databases">
        <authorList>
            <person name="Li Z."/>
            <person name="Yang C."/>
        </authorList>
    </citation>
    <scope>NUCLEOTIDE SEQUENCE</scope>
    <source>
        <strain evidence="9">Dzin_1.0</strain>
        <tissue evidence="9">Leaf</tissue>
    </source>
</reference>
<dbReference type="Proteomes" id="UP001085076">
    <property type="component" value="Miscellaneous, Linkage group lg03"/>
</dbReference>
<evidence type="ECO:0000256" key="2">
    <source>
        <dbReference type="ARBA" id="ARBA00022692"/>
    </source>
</evidence>
<feature type="region of interest" description="Disordered" evidence="7">
    <location>
        <begin position="1"/>
        <end position="24"/>
    </location>
</feature>
<evidence type="ECO:0000313" key="10">
    <source>
        <dbReference type="Proteomes" id="UP001085076"/>
    </source>
</evidence>
<dbReference type="OrthoDB" id="1861835at2759"/>
<accession>A0A9D5CRU1</accession>
<keyword evidence="2 8" id="KW-0812">Transmembrane</keyword>
<keyword evidence="4 8" id="KW-1133">Transmembrane helix</keyword>
<feature type="compositionally biased region" description="Polar residues" evidence="7">
    <location>
        <begin position="13"/>
        <end position="24"/>
    </location>
</feature>
<dbReference type="InterPro" id="IPR052222">
    <property type="entry name" value="DESIGUAL"/>
</dbReference>
<sequence length="263" mass="28164">MQGRSDTRALHSPYNSQGSLSQSAPSTSSVLFTMAITHADLSHRRHWFRSSKVAHSLVIFSVICGLFSFILCLTAEAARSEVSWMIINRASDDKSDMCTYSGSGKTALLCAVAALVLLGVAMFTEHANMLVTVTSPRPPATVAWTAPETPLASRSSKAFTLQACTLVIATWICFAIAEVLLLVGIGVESGHLSNWTRPRASCPAVRPGMFAAAGIFGLVTIFLGVGLYLTALLSQRLDQQEENIDPSEYIHHQGFAHGTPGAP</sequence>
<organism evidence="9 10">
    <name type="scientific">Dioscorea zingiberensis</name>
    <dbReference type="NCBI Taxonomy" id="325984"/>
    <lineage>
        <taxon>Eukaryota</taxon>
        <taxon>Viridiplantae</taxon>
        <taxon>Streptophyta</taxon>
        <taxon>Embryophyta</taxon>
        <taxon>Tracheophyta</taxon>
        <taxon>Spermatophyta</taxon>
        <taxon>Magnoliopsida</taxon>
        <taxon>Liliopsida</taxon>
        <taxon>Dioscoreales</taxon>
        <taxon>Dioscoreaceae</taxon>
        <taxon>Dioscorea</taxon>
    </lineage>
</organism>
<evidence type="ECO:0000256" key="1">
    <source>
        <dbReference type="ARBA" id="ARBA00004127"/>
    </source>
</evidence>
<keyword evidence="5 8" id="KW-0472">Membrane</keyword>
<dbReference type="PANTHER" id="PTHR31769">
    <property type="entry name" value="OS07G0462200 PROTEIN-RELATED"/>
    <property type="match status" value="1"/>
</dbReference>
<evidence type="ECO:0000313" key="9">
    <source>
        <dbReference type="EMBL" id="KAJ0978536.1"/>
    </source>
</evidence>
<dbReference type="GO" id="GO:0012505">
    <property type="term" value="C:endomembrane system"/>
    <property type="evidence" value="ECO:0007669"/>
    <property type="project" value="UniProtKB-SubCell"/>
</dbReference>
<evidence type="ECO:0000256" key="7">
    <source>
        <dbReference type="SAM" id="MobiDB-lite"/>
    </source>
</evidence>
<keyword evidence="3" id="KW-0732">Signal</keyword>